<keyword evidence="1" id="KW-0472">Membrane</keyword>
<organism evidence="3 4">
    <name type="scientific">Marasmius oreades</name>
    <name type="common">fairy-ring Marasmius</name>
    <dbReference type="NCBI Taxonomy" id="181124"/>
    <lineage>
        <taxon>Eukaryota</taxon>
        <taxon>Fungi</taxon>
        <taxon>Dikarya</taxon>
        <taxon>Basidiomycota</taxon>
        <taxon>Agaricomycotina</taxon>
        <taxon>Agaricomycetes</taxon>
        <taxon>Agaricomycetidae</taxon>
        <taxon>Agaricales</taxon>
        <taxon>Marasmiineae</taxon>
        <taxon>Marasmiaceae</taxon>
        <taxon>Marasmius</taxon>
    </lineage>
</organism>
<feature type="signal peptide" evidence="2">
    <location>
        <begin position="1"/>
        <end position="22"/>
    </location>
</feature>
<dbReference type="Proteomes" id="UP001049176">
    <property type="component" value="Chromosome 1"/>
</dbReference>
<accession>A0A9P7V108</accession>
<keyword evidence="1" id="KW-0812">Transmembrane</keyword>
<feature type="transmembrane region" description="Helical" evidence="1">
    <location>
        <begin position="20"/>
        <end position="39"/>
    </location>
</feature>
<gene>
    <name evidence="3" type="ORF">E1B28_000294</name>
</gene>
<dbReference type="EMBL" id="CM032181">
    <property type="protein sequence ID" value="KAG7098333.1"/>
    <property type="molecule type" value="Genomic_DNA"/>
</dbReference>
<keyword evidence="2" id="KW-0732">Signal</keyword>
<protein>
    <submittedName>
        <fullName evidence="3">Uncharacterized protein</fullName>
    </submittedName>
</protein>
<name>A0A9P7V108_9AGAR</name>
<keyword evidence="1" id="KW-1133">Transmembrane helix</keyword>
<dbReference type="RefSeq" id="XP_043014803.1">
    <property type="nucleotide sequence ID" value="XM_043146103.1"/>
</dbReference>
<evidence type="ECO:0000313" key="3">
    <source>
        <dbReference type="EMBL" id="KAG7098333.1"/>
    </source>
</evidence>
<dbReference type="GeneID" id="66069370"/>
<feature type="chain" id="PRO_5040283496" evidence="2">
    <location>
        <begin position="23"/>
        <end position="85"/>
    </location>
</feature>
<reference evidence="3" key="1">
    <citation type="journal article" date="2021" name="Genome Biol. Evol.">
        <title>The assembled and annotated genome of the fairy-ring fungus Marasmius oreades.</title>
        <authorList>
            <person name="Hiltunen M."/>
            <person name="Ament-Velasquez S.L."/>
            <person name="Johannesson H."/>
        </authorList>
    </citation>
    <scope>NUCLEOTIDE SEQUENCE</scope>
    <source>
        <strain evidence="3">03SP1</strain>
    </source>
</reference>
<comment type="caution">
    <text evidence="3">The sequence shown here is derived from an EMBL/GenBank/DDBJ whole genome shotgun (WGS) entry which is preliminary data.</text>
</comment>
<dbReference type="KEGG" id="more:E1B28_000294"/>
<proteinExistence type="predicted"/>
<evidence type="ECO:0000256" key="2">
    <source>
        <dbReference type="SAM" id="SignalP"/>
    </source>
</evidence>
<evidence type="ECO:0000256" key="1">
    <source>
        <dbReference type="SAM" id="Phobius"/>
    </source>
</evidence>
<dbReference type="OrthoDB" id="10526039at2759"/>
<evidence type="ECO:0000313" key="4">
    <source>
        <dbReference type="Proteomes" id="UP001049176"/>
    </source>
</evidence>
<sequence length="85" mass="9516">MDKGMNSALALLNLLKLEPATAKTLAVLVVVVPLTYIALRIRYPCVTSTSLLKTVQLAKETFDKCVLTESFNEGEYDGYKKRLHR</sequence>
<dbReference type="AlphaFoldDB" id="A0A9P7V108"/>
<keyword evidence="4" id="KW-1185">Reference proteome</keyword>